<evidence type="ECO:0000256" key="2">
    <source>
        <dbReference type="ARBA" id="ARBA00022912"/>
    </source>
</evidence>
<proteinExistence type="predicted"/>
<dbReference type="Pfam" id="PF00782">
    <property type="entry name" value="DSPc"/>
    <property type="match status" value="1"/>
</dbReference>
<dbReference type="PANTHER" id="PTHR45864:SF8">
    <property type="entry name" value="CHROMOSOME UNDETERMINED SCAFFOLD_164, WHOLE GENOME SHOTGUN SEQUENCE"/>
    <property type="match status" value="1"/>
</dbReference>
<evidence type="ECO:0000259" key="3">
    <source>
        <dbReference type="PROSITE" id="PS50054"/>
    </source>
</evidence>
<dbReference type="eggNOG" id="KOG1716">
    <property type="taxonomic scope" value="Eukaryota"/>
</dbReference>
<organism evidence="5 6">
    <name type="scientific">Paramecium tetraurelia</name>
    <dbReference type="NCBI Taxonomy" id="5888"/>
    <lineage>
        <taxon>Eukaryota</taxon>
        <taxon>Sar</taxon>
        <taxon>Alveolata</taxon>
        <taxon>Ciliophora</taxon>
        <taxon>Intramacronucleata</taxon>
        <taxon>Oligohymenophorea</taxon>
        <taxon>Peniculida</taxon>
        <taxon>Parameciidae</taxon>
        <taxon>Paramecium</taxon>
    </lineage>
</organism>
<reference evidence="5 6" key="1">
    <citation type="journal article" date="2006" name="Nature">
        <title>Global trends of whole-genome duplications revealed by the ciliate Paramecium tetraurelia.</title>
        <authorList>
            <consortium name="Genoscope"/>
            <person name="Aury J.-M."/>
            <person name="Jaillon O."/>
            <person name="Duret L."/>
            <person name="Noel B."/>
            <person name="Jubin C."/>
            <person name="Porcel B.M."/>
            <person name="Segurens B."/>
            <person name="Daubin V."/>
            <person name="Anthouard V."/>
            <person name="Aiach N."/>
            <person name="Arnaiz O."/>
            <person name="Billaut A."/>
            <person name="Beisson J."/>
            <person name="Blanc I."/>
            <person name="Bouhouche K."/>
            <person name="Camara F."/>
            <person name="Duharcourt S."/>
            <person name="Guigo R."/>
            <person name="Gogendeau D."/>
            <person name="Katinka M."/>
            <person name="Keller A.-M."/>
            <person name="Kissmehl R."/>
            <person name="Klotz C."/>
            <person name="Koll F."/>
            <person name="Le Moue A."/>
            <person name="Lepere C."/>
            <person name="Malinsky S."/>
            <person name="Nowacki M."/>
            <person name="Nowak J.K."/>
            <person name="Plattner H."/>
            <person name="Poulain J."/>
            <person name="Ruiz F."/>
            <person name="Serrano V."/>
            <person name="Zagulski M."/>
            <person name="Dessen P."/>
            <person name="Betermier M."/>
            <person name="Weissenbach J."/>
            <person name="Scarpelli C."/>
            <person name="Schachter V."/>
            <person name="Sperling L."/>
            <person name="Meyer E."/>
            <person name="Cohen J."/>
            <person name="Wincker P."/>
        </authorList>
    </citation>
    <scope>NUCLEOTIDE SEQUENCE [LARGE SCALE GENOMIC DNA]</scope>
    <source>
        <strain evidence="5 6">Stock d4-2</strain>
    </source>
</reference>
<evidence type="ECO:0000259" key="4">
    <source>
        <dbReference type="PROSITE" id="PS50056"/>
    </source>
</evidence>
<dbReference type="STRING" id="5888.A0BK58"/>
<keyword evidence="2" id="KW-0904">Protein phosphatase</keyword>
<sequence>MQINFCTPQYFFNISQKYPFIVYDLREHQHGFLKNSIHVTNIHQVETVEDVQKHFQYPDQQSEKKKLEKLFQTRKRNYNFFVPFDTSDMFSLLLKDRIKGEGSEISDQFCIPLESVAKWCHEISKKLPYKQKHKIRSRANTMIMQDDDDELVDTDSQQTILHFNKHQTIASSKKVIELQEITISNGPKIKQRSVSQPKCIGHGEGSLYMNSELFGAALKIYEIYHKDKVRQLFIMLDPIQIVFGSHSFLNYEISKNRGFLDKTFPNEIIENKLYLGGGDHAQDTEMLVDILGITHVVNATIEIKNYCDQLKYLNIKIYDEPHIEVKQYFEDVYQFIENALQMENGKVFVHCAQGKSRSACFIVMYLMRKFSWGFEKAYEFVRECREVVCINEGFINQLIELN</sequence>
<dbReference type="InterPro" id="IPR043587">
    <property type="entry name" value="Phosphatase_SSH-like"/>
</dbReference>
<evidence type="ECO:0000313" key="5">
    <source>
        <dbReference type="EMBL" id="CAK58925.1"/>
    </source>
</evidence>
<dbReference type="OMA" id="DHAQDTE"/>
<dbReference type="GeneID" id="5012107"/>
<feature type="domain" description="Tyrosine-protein phosphatase" evidence="3">
    <location>
        <begin position="264"/>
        <end position="402"/>
    </location>
</feature>
<protein>
    <recommendedName>
        <fullName evidence="7">Protein-tyrosine-phosphatase</fullName>
    </recommendedName>
</protein>
<keyword evidence="1" id="KW-0378">Hydrolase</keyword>
<keyword evidence="6" id="KW-1185">Reference proteome</keyword>
<dbReference type="RefSeq" id="XP_001426323.1">
    <property type="nucleotide sequence ID" value="XM_001426286.1"/>
</dbReference>
<accession>A0BK58</accession>
<dbReference type="PROSITE" id="PS50054">
    <property type="entry name" value="TYR_PHOSPHATASE_DUAL"/>
    <property type="match status" value="1"/>
</dbReference>
<dbReference type="GO" id="GO:0003779">
    <property type="term" value="F:actin binding"/>
    <property type="evidence" value="ECO:0007669"/>
    <property type="project" value="InterPro"/>
</dbReference>
<dbReference type="Proteomes" id="UP000000600">
    <property type="component" value="Unassembled WGS sequence"/>
</dbReference>
<feature type="domain" description="Tyrosine specific protein phosphatases" evidence="4">
    <location>
        <begin position="326"/>
        <end position="385"/>
    </location>
</feature>
<evidence type="ECO:0000256" key="1">
    <source>
        <dbReference type="ARBA" id="ARBA00022801"/>
    </source>
</evidence>
<dbReference type="GO" id="GO:0004721">
    <property type="term" value="F:phosphoprotein phosphatase activity"/>
    <property type="evidence" value="ECO:0007669"/>
    <property type="project" value="UniProtKB-KW"/>
</dbReference>
<name>A0BK58_PARTE</name>
<dbReference type="Gene3D" id="3.90.190.10">
    <property type="entry name" value="Protein tyrosine phosphatase superfamily"/>
    <property type="match status" value="1"/>
</dbReference>
<dbReference type="CDD" id="cd14498">
    <property type="entry name" value="DSP"/>
    <property type="match status" value="1"/>
</dbReference>
<dbReference type="InterPro" id="IPR016130">
    <property type="entry name" value="Tyr_Pase_AS"/>
</dbReference>
<dbReference type="OrthoDB" id="285418at2759"/>
<evidence type="ECO:0000313" key="6">
    <source>
        <dbReference type="Proteomes" id="UP000000600"/>
    </source>
</evidence>
<dbReference type="SUPFAM" id="SSF52799">
    <property type="entry name" value="(Phosphotyrosine protein) phosphatases II"/>
    <property type="match status" value="1"/>
</dbReference>
<dbReference type="InterPro" id="IPR000387">
    <property type="entry name" value="Tyr_Pase_dom"/>
</dbReference>
<dbReference type="InterPro" id="IPR029021">
    <property type="entry name" value="Prot-tyrosine_phosphatase-like"/>
</dbReference>
<dbReference type="PROSITE" id="PS50056">
    <property type="entry name" value="TYR_PHOSPHATASE_2"/>
    <property type="match status" value="1"/>
</dbReference>
<evidence type="ECO:0008006" key="7">
    <source>
        <dbReference type="Google" id="ProtNLM"/>
    </source>
</evidence>
<dbReference type="PROSITE" id="PS00383">
    <property type="entry name" value="TYR_PHOSPHATASE_1"/>
    <property type="match status" value="1"/>
</dbReference>
<dbReference type="InterPro" id="IPR020422">
    <property type="entry name" value="TYR_PHOSPHATASE_DUAL_dom"/>
</dbReference>
<dbReference type="AlphaFoldDB" id="A0BK58"/>
<dbReference type="GO" id="GO:0030837">
    <property type="term" value="P:negative regulation of actin filament polymerization"/>
    <property type="evidence" value="ECO:0007669"/>
    <property type="project" value="InterPro"/>
</dbReference>
<dbReference type="PANTHER" id="PTHR45864">
    <property type="entry name" value="SLINGSHOT PROTEIN PHOSPHATASE HOMOLOG"/>
    <property type="match status" value="1"/>
</dbReference>
<dbReference type="InParanoid" id="A0BK58"/>
<dbReference type="EMBL" id="CT867999">
    <property type="protein sequence ID" value="CAK58925.1"/>
    <property type="molecule type" value="Genomic_DNA"/>
</dbReference>
<dbReference type="SMART" id="SM00195">
    <property type="entry name" value="DSPc"/>
    <property type="match status" value="1"/>
</dbReference>
<dbReference type="KEGG" id="ptm:GSPATT00029555001"/>
<dbReference type="HOGENOM" id="CLU_856515_0_0_1"/>
<dbReference type="InterPro" id="IPR000340">
    <property type="entry name" value="Dual-sp_phosphatase_cat-dom"/>
</dbReference>
<gene>
    <name evidence="5" type="ORF">GSPATT00029555001</name>
</gene>